<proteinExistence type="predicted"/>
<protein>
    <submittedName>
        <fullName evidence="5">V8-like Glu-specific endopeptidase</fullName>
    </submittedName>
</protein>
<dbReference type="GO" id="GO:0004252">
    <property type="term" value="F:serine-type endopeptidase activity"/>
    <property type="evidence" value="ECO:0007669"/>
    <property type="project" value="InterPro"/>
</dbReference>
<feature type="signal peptide" evidence="3">
    <location>
        <begin position="1"/>
        <end position="16"/>
    </location>
</feature>
<dbReference type="InterPro" id="IPR050966">
    <property type="entry name" value="Glutamyl_endopeptidase"/>
</dbReference>
<dbReference type="PROSITE" id="PS00134">
    <property type="entry name" value="TRYPSIN_HIS"/>
    <property type="match status" value="1"/>
</dbReference>
<dbReference type="GO" id="GO:0006508">
    <property type="term" value="P:proteolysis"/>
    <property type="evidence" value="ECO:0007669"/>
    <property type="project" value="InterPro"/>
</dbReference>
<dbReference type="SUPFAM" id="SSF50494">
    <property type="entry name" value="Trypsin-like serine proteases"/>
    <property type="match status" value="1"/>
</dbReference>
<evidence type="ECO:0000256" key="3">
    <source>
        <dbReference type="SAM" id="SignalP"/>
    </source>
</evidence>
<sequence length="264" mass="27442">MRLILLLLFLATAAKAQDTDLRTLDTGDVSRGWEAVGRLDIDRSGFCTASLISDTLILTAAHCVYEDSGAAIPAAQFTFLAGLRDGRAAATRAVIRVTPHPSYVHNGAKADNDAVAVDLAVLELDRPVRLPSLAPYPTGAAPGRGASLSVVSYARERANAASLQRTCHVIDALRGVVMMTCAADFGASGAPVFMRAGGRDRIVAVVSAKGTSADGPVSLAASLDAQIDGLLQAHRNGQIPPVAPAPRFTTSGSRNDTGAKFVRP</sequence>
<gene>
    <name evidence="5" type="ORF">SAMN04488003_10786</name>
</gene>
<dbReference type="InterPro" id="IPR009003">
    <property type="entry name" value="Peptidase_S1_PA"/>
</dbReference>
<dbReference type="Proteomes" id="UP000199585">
    <property type="component" value="Unassembled WGS sequence"/>
</dbReference>
<feature type="domain" description="Peptidase S1" evidence="4">
    <location>
        <begin position="33"/>
        <end position="264"/>
    </location>
</feature>
<dbReference type="InterPro" id="IPR018114">
    <property type="entry name" value="TRYPSIN_HIS"/>
</dbReference>
<dbReference type="SMART" id="SM00020">
    <property type="entry name" value="Tryp_SPc"/>
    <property type="match status" value="1"/>
</dbReference>
<evidence type="ECO:0000259" key="4">
    <source>
        <dbReference type="PROSITE" id="PS50240"/>
    </source>
</evidence>
<keyword evidence="1 3" id="KW-0732">Signal</keyword>
<name>A0A1H8CRL5_9RHOB</name>
<dbReference type="STRING" id="245187.SAMN04488003_10786"/>
<dbReference type="PANTHER" id="PTHR15462:SF8">
    <property type="entry name" value="SERINE PROTEASE"/>
    <property type="match status" value="1"/>
</dbReference>
<evidence type="ECO:0000256" key="1">
    <source>
        <dbReference type="ARBA" id="ARBA00022729"/>
    </source>
</evidence>
<evidence type="ECO:0000313" key="5">
    <source>
        <dbReference type="EMBL" id="SEM97773.1"/>
    </source>
</evidence>
<reference evidence="5 6" key="1">
    <citation type="submission" date="2016-10" db="EMBL/GenBank/DDBJ databases">
        <authorList>
            <person name="de Groot N.N."/>
        </authorList>
    </citation>
    <scope>NUCLEOTIDE SEQUENCE [LARGE SCALE GENOMIC DNA]</scope>
    <source>
        <strain evidence="5 6">DSM 16213</strain>
    </source>
</reference>
<evidence type="ECO:0000313" key="6">
    <source>
        <dbReference type="Proteomes" id="UP000199585"/>
    </source>
</evidence>
<dbReference type="PROSITE" id="PS50240">
    <property type="entry name" value="TRYPSIN_DOM"/>
    <property type="match status" value="1"/>
</dbReference>
<keyword evidence="6" id="KW-1185">Reference proteome</keyword>
<dbReference type="InterPro" id="IPR043504">
    <property type="entry name" value="Peptidase_S1_PA_chymotrypsin"/>
</dbReference>
<dbReference type="EMBL" id="FOCI01000007">
    <property type="protein sequence ID" value="SEM97773.1"/>
    <property type="molecule type" value="Genomic_DNA"/>
</dbReference>
<dbReference type="RefSeq" id="WP_089900985.1">
    <property type="nucleotide sequence ID" value="NZ_FOCI01000007.1"/>
</dbReference>
<feature type="region of interest" description="Disordered" evidence="2">
    <location>
        <begin position="240"/>
        <end position="264"/>
    </location>
</feature>
<dbReference type="InterPro" id="IPR001254">
    <property type="entry name" value="Trypsin_dom"/>
</dbReference>
<organism evidence="5 6">
    <name type="scientific">Loktanella fryxellensis</name>
    <dbReference type="NCBI Taxonomy" id="245187"/>
    <lineage>
        <taxon>Bacteria</taxon>
        <taxon>Pseudomonadati</taxon>
        <taxon>Pseudomonadota</taxon>
        <taxon>Alphaproteobacteria</taxon>
        <taxon>Rhodobacterales</taxon>
        <taxon>Roseobacteraceae</taxon>
        <taxon>Loktanella</taxon>
    </lineage>
</organism>
<dbReference type="OrthoDB" id="267336at2"/>
<feature type="chain" id="PRO_5011440098" evidence="3">
    <location>
        <begin position="17"/>
        <end position="264"/>
    </location>
</feature>
<dbReference type="Pfam" id="PF00089">
    <property type="entry name" value="Trypsin"/>
    <property type="match status" value="1"/>
</dbReference>
<dbReference type="PANTHER" id="PTHR15462">
    <property type="entry name" value="SERINE PROTEASE"/>
    <property type="match status" value="1"/>
</dbReference>
<dbReference type="AlphaFoldDB" id="A0A1H8CRL5"/>
<evidence type="ECO:0000256" key="2">
    <source>
        <dbReference type="SAM" id="MobiDB-lite"/>
    </source>
</evidence>
<accession>A0A1H8CRL5</accession>
<dbReference type="Gene3D" id="2.40.10.10">
    <property type="entry name" value="Trypsin-like serine proteases"/>
    <property type="match status" value="2"/>
</dbReference>